<comment type="caution">
    <text evidence="2">The sequence shown here is derived from an EMBL/GenBank/DDBJ whole genome shotgun (WGS) entry which is preliminary data.</text>
</comment>
<keyword evidence="3" id="KW-1185">Reference proteome</keyword>
<gene>
    <name evidence="2" type="ORF">B0I36DRAFT_349340</name>
</gene>
<evidence type="ECO:0000313" key="3">
    <source>
        <dbReference type="Proteomes" id="UP000756346"/>
    </source>
</evidence>
<evidence type="ECO:0000313" key="2">
    <source>
        <dbReference type="EMBL" id="KAH7031237.1"/>
    </source>
</evidence>
<feature type="region of interest" description="Disordered" evidence="1">
    <location>
        <begin position="342"/>
        <end position="383"/>
    </location>
</feature>
<dbReference type="Proteomes" id="UP000756346">
    <property type="component" value="Unassembled WGS sequence"/>
</dbReference>
<feature type="region of interest" description="Disordered" evidence="1">
    <location>
        <begin position="410"/>
        <end position="451"/>
    </location>
</feature>
<feature type="compositionally biased region" description="Polar residues" evidence="1">
    <location>
        <begin position="374"/>
        <end position="383"/>
    </location>
</feature>
<name>A0A9P8Y4V9_9PEZI</name>
<evidence type="ECO:0000256" key="1">
    <source>
        <dbReference type="SAM" id="MobiDB-lite"/>
    </source>
</evidence>
<sequence length="451" mass="48430">MELYEAEDSPTADMPRLRPCKSFPMDEFSSRAGSDMEALVCGSRHLHSASWIGGDGAMSKPSTTSGFSNTAKTTKTASPTSSVSITPSLRRLASNTSARHSSAGARSSLLNPEHSPPVQERELIVDPPRPAKQGMEWVWYPAGYWAEREIIAQPARERGTRHHRWGRHSSDKTLPTDTHDDALKTLALPLGALRLRALAGSNNTLMPMPSPYMSEETHVQSLQNSDSSNYTTYNRDGGLTGGTGDSFPSDTSSRFPFPLAPLPTPHSTDDQSEPLTSSGAFPMPVVEEHASAEGQSTRTKMVVSPDIVESQPTSNTTSSSTVKKPCSPAAVGKVKNSFIARLRPSRKNSASQSASGHCSDSAKDSKPKKKCSQHDQSSSQTPSIGLARIASILRSEWKVNGRVGSFSLRDFGKSPWHRKTSTGSSASAPSSVREAMRGIVPLSTPAEEIGL</sequence>
<feature type="compositionally biased region" description="Low complexity" evidence="1">
    <location>
        <begin position="68"/>
        <end position="84"/>
    </location>
</feature>
<feature type="region of interest" description="Disordered" evidence="1">
    <location>
        <begin position="157"/>
        <end position="178"/>
    </location>
</feature>
<organism evidence="2 3">
    <name type="scientific">Microdochium trichocladiopsis</name>
    <dbReference type="NCBI Taxonomy" id="1682393"/>
    <lineage>
        <taxon>Eukaryota</taxon>
        <taxon>Fungi</taxon>
        <taxon>Dikarya</taxon>
        <taxon>Ascomycota</taxon>
        <taxon>Pezizomycotina</taxon>
        <taxon>Sordariomycetes</taxon>
        <taxon>Xylariomycetidae</taxon>
        <taxon>Xylariales</taxon>
        <taxon>Microdochiaceae</taxon>
        <taxon>Microdochium</taxon>
    </lineage>
</organism>
<dbReference type="GeneID" id="70186329"/>
<feature type="compositionally biased region" description="Low complexity" evidence="1">
    <location>
        <begin position="97"/>
        <end position="108"/>
    </location>
</feature>
<feature type="region of interest" description="Disordered" evidence="1">
    <location>
        <begin position="54"/>
        <end position="126"/>
    </location>
</feature>
<reference evidence="2" key="1">
    <citation type="journal article" date="2021" name="Nat. Commun.">
        <title>Genetic determinants of endophytism in the Arabidopsis root mycobiome.</title>
        <authorList>
            <person name="Mesny F."/>
            <person name="Miyauchi S."/>
            <person name="Thiergart T."/>
            <person name="Pickel B."/>
            <person name="Atanasova L."/>
            <person name="Karlsson M."/>
            <person name="Huettel B."/>
            <person name="Barry K.W."/>
            <person name="Haridas S."/>
            <person name="Chen C."/>
            <person name="Bauer D."/>
            <person name="Andreopoulos W."/>
            <person name="Pangilinan J."/>
            <person name="LaButti K."/>
            <person name="Riley R."/>
            <person name="Lipzen A."/>
            <person name="Clum A."/>
            <person name="Drula E."/>
            <person name="Henrissat B."/>
            <person name="Kohler A."/>
            <person name="Grigoriev I.V."/>
            <person name="Martin F.M."/>
            <person name="Hacquard S."/>
        </authorList>
    </citation>
    <scope>NUCLEOTIDE SEQUENCE</scope>
    <source>
        <strain evidence="2">MPI-CAGE-CH-0230</strain>
    </source>
</reference>
<proteinExistence type="predicted"/>
<feature type="compositionally biased region" description="Low complexity" evidence="1">
    <location>
        <begin position="421"/>
        <end position="431"/>
    </location>
</feature>
<dbReference type="OrthoDB" id="3648773at2759"/>
<feature type="compositionally biased region" description="Polar residues" evidence="1">
    <location>
        <begin position="219"/>
        <end position="234"/>
    </location>
</feature>
<dbReference type="AlphaFoldDB" id="A0A9P8Y4V9"/>
<protein>
    <submittedName>
        <fullName evidence="2">Uncharacterized protein</fullName>
    </submittedName>
</protein>
<dbReference type="RefSeq" id="XP_046012917.1">
    <property type="nucleotide sequence ID" value="XM_046156783.1"/>
</dbReference>
<feature type="compositionally biased region" description="Polar residues" evidence="1">
    <location>
        <begin position="347"/>
        <end position="356"/>
    </location>
</feature>
<feature type="region of interest" description="Disordered" evidence="1">
    <location>
        <begin position="206"/>
        <end position="328"/>
    </location>
</feature>
<dbReference type="EMBL" id="JAGTJQ010000005">
    <property type="protein sequence ID" value="KAH7031237.1"/>
    <property type="molecule type" value="Genomic_DNA"/>
</dbReference>
<accession>A0A9P8Y4V9</accession>